<dbReference type="VEuPathDB" id="FungiDB:CCM_08574"/>
<name>A0A2H4SRX1_CORMI</name>
<dbReference type="OrthoDB" id="8300214at2759"/>
<dbReference type="InterPro" id="IPR029063">
    <property type="entry name" value="SAM-dependent_MTases_sf"/>
</dbReference>
<proteinExistence type="predicted"/>
<feature type="compositionally biased region" description="Basic and acidic residues" evidence="1">
    <location>
        <begin position="100"/>
        <end position="111"/>
    </location>
</feature>
<dbReference type="EMBL" id="CP023326">
    <property type="protein sequence ID" value="ATY65833.1"/>
    <property type="molecule type" value="Genomic_DNA"/>
</dbReference>
<dbReference type="GO" id="GO:0008168">
    <property type="term" value="F:methyltransferase activity"/>
    <property type="evidence" value="ECO:0007669"/>
    <property type="project" value="UniProtKB-KW"/>
</dbReference>
<dbReference type="VEuPathDB" id="FungiDB:A9K55_001991"/>
<dbReference type="Gene3D" id="3.40.50.150">
    <property type="entry name" value="Vaccinia Virus protein VP39"/>
    <property type="match status" value="1"/>
</dbReference>
<organism evidence="2 3">
    <name type="scientific">Cordyceps militaris</name>
    <name type="common">Caterpillar fungus</name>
    <name type="synonym">Clavaria militaris</name>
    <dbReference type="NCBI Taxonomy" id="73501"/>
    <lineage>
        <taxon>Eukaryota</taxon>
        <taxon>Fungi</taxon>
        <taxon>Dikarya</taxon>
        <taxon>Ascomycota</taxon>
        <taxon>Pezizomycotina</taxon>
        <taxon>Sordariomycetes</taxon>
        <taxon>Hypocreomycetidae</taxon>
        <taxon>Hypocreales</taxon>
        <taxon>Cordycipitaceae</taxon>
        <taxon>Cordyceps</taxon>
    </lineage>
</organism>
<dbReference type="AlphaFoldDB" id="A0A2H4SRX1"/>
<dbReference type="SUPFAM" id="SSF53335">
    <property type="entry name" value="S-adenosyl-L-methionine-dependent methyltransferases"/>
    <property type="match status" value="1"/>
</dbReference>
<protein>
    <submittedName>
        <fullName evidence="2">SAM-dependent methyltransferase</fullName>
    </submittedName>
</protein>
<dbReference type="GO" id="GO:0032259">
    <property type="term" value="P:methylation"/>
    <property type="evidence" value="ECO:0007669"/>
    <property type="project" value="UniProtKB-KW"/>
</dbReference>
<dbReference type="Proteomes" id="UP000323067">
    <property type="component" value="Chromosome iii"/>
</dbReference>
<sequence>MKYLVSLGHPYQARWRCQYEVLRTTPEDVWVADMGRISCSEFHTSPLAFALGPPLRSLSLPYSVPVNPSLTMFFSKAKPSTCRYEPLSRRDNGEGSSAVVEKRSSSEDDHSAAPLLDDSDSLPGLAPSQPSQLSKLIFCFSLALALLSTVNIALLPITLAKYQAHPFSDSDLEHLPYGDARLGLDRLADFTPPPQVYSHAWPEKLVRVSRKLKNAVWGQGVQVYITVEDATIMSFPALSTDVNACALSWRPPPEMSARARDLTIKGAVTEIEVWQLIAPSATGSSSMDEVHYDTLSYSTLPVRGELLGVLDLTHRPNTGRIPFIQDISYTALLDFTMSTPPDAATIARLSLHDPAHFGIQHSQTLHRLALLHHWNIATDAKVLELGCGQGDCTTVLANAVGEGGKVVAVDPADLDYGAPYTLGQAQGHISQGPFGSRITWVQQPTLDYLSSLQPSSSSSPVFDATVLAHSLWYFASPSLILSTLSAIKQHSKRLHLAEWSLAATHPSAQPHVLASLTQAALECRKENSISNVRTVLGPKRLTELAVAAGWKLESETRVQAGEGLLDGRWEVSACLDSYFEEEVEEKVKDGRERAVVLALRDACEASLGGIEGGQKGVKTMDIWVANFV</sequence>
<feature type="region of interest" description="Disordered" evidence="1">
    <location>
        <begin position="84"/>
        <end position="124"/>
    </location>
</feature>
<evidence type="ECO:0000313" key="2">
    <source>
        <dbReference type="EMBL" id="ATY65833.1"/>
    </source>
</evidence>
<gene>
    <name evidence="2" type="ORF">A9K55_001991</name>
</gene>
<keyword evidence="2" id="KW-0489">Methyltransferase</keyword>
<dbReference type="Pfam" id="PF01135">
    <property type="entry name" value="PCMT"/>
    <property type="match status" value="1"/>
</dbReference>
<keyword evidence="2" id="KW-0808">Transferase</keyword>
<accession>A0A2H4SRX1</accession>
<evidence type="ECO:0000256" key="1">
    <source>
        <dbReference type="SAM" id="MobiDB-lite"/>
    </source>
</evidence>
<evidence type="ECO:0000313" key="3">
    <source>
        <dbReference type="Proteomes" id="UP000323067"/>
    </source>
</evidence>
<reference evidence="2 3" key="1">
    <citation type="journal article" date="2017" name="BMC Genomics">
        <title>Chromosome level assembly and secondary metabolite potential of the parasitic fungus Cordyceps militaris.</title>
        <authorList>
            <person name="Kramer G.J."/>
            <person name="Nodwell J.R."/>
        </authorList>
    </citation>
    <scope>NUCLEOTIDE SEQUENCE [LARGE SCALE GENOMIC DNA]</scope>
    <source>
        <strain evidence="2 3">ATCC 34164</strain>
    </source>
</reference>
<feature type="compositionally biased region" description="Low complexity" evidence="1">
    <location>
        <begin position="112"/>
        <end position="124"/>
    </location>
</feature>